<dbReference type="EMBL" id="CAKLDI010000001">
    <property type="protein sequence ID" value="CAH0534730.1"/>
    <property type="molecule type" value="Genomic_DNA"/>
</dbReference>
<dbReference type="Gene3D" id="3.30.450.40">
    <property type="match status" value="1"/>
</dbReference>
<dbReference type="RefSeq" id="WP_237467759.1">
    <property type="nucleotide sequence ID" value="NZ_CAKLDI010000001.1"/>
</dbReference>
<accession>A0ABN8DY16</accession>
<dbReference type="InterPro" id="IPR029016">
    <property type="entry name" value="GAF-like_dom_sf"/>
</dbReference>
<dbReference type="PANTHER" id="PTHR38765">
    <property type="entry name" value="DUF484 DOMAIN-CONTAINING PROTEIN"/>
    <property type="match status" value="1"/>
</dbReference>
<keyword evidence="3" id="KW-1185">Reference proteome</keyword>
<keyword evidence="1" id="KW-0175">Coiled coil</keyword>
<evidence type="ECO:0000256" key="1">
    <source>
        <dbReference type="SAM" id="Coils"/>
    </source>
</evidence>
<reference evidence="2" key="1">
    <citation type="submission" date="2021-11" db="EMBL/GenBank/DDBJ databases">
        <authorList>
            <person name="Rodrigo-Torres L."/>
            <person name="Arahal R. D."/>
            <person name="Lucena T."/>
        </authorList>
    </citation>
    <scope>NUCLEOTIDE SEQUENCE</scope>
    <source>
        <strain evidence="2">CECT 7929</strain>
    </source>
</reference>
<feature type="coiled-coil region" evidence="1">
    <location>
        <begin position="48"/>
        <end position="82"/>
    </location>
</feature>
<proteinExistence type="predicted"/>
<dbReference type="Pfam" id="PF04340">
    <property type="entry name" value="DUF484"/>
    <property type="match status" value="1"/>
</dbReference>
<comment type="caution">
    <text evidence="2">The sequence shown here is derived from an EMBL/GenBank/DDBJ whole genome shotgun (WGS) entry which is preliminary data.</text>
</comment>
<dbReference type="Proteomes" id="UP000838672">
    <property type="component" value="Unassembled WGS sequence"/>
</dbReference>
<evidence type="ECO:0000313" key="2">
    <source>
        <dbReference type="EMBL" id="CAH0534730.1"/>
    </source>
</evidence>
<evidence type="ECO:0008006" key="4">
    <source>
        <dbReference type="Google" id="ProtNLM"/>
    </source>
</evidence>
<evidence type="ECO:0000313" key="3">
    <source>
        <dbReference type="Proteomes" id="UP000838672"/>
    </source>
</evidence>
<gene>
    <name evidence="2" type="ORF">VST7929_02680</name>
</gene>
<protein>
    <recommendedName>
        <fullName evidence="4">DUF484 family protein</fullName>
    </recommendedName>
</protein>
<dbReference type="InterPro" id="IPR007435">
    <property type="entry name" value="DUF484"/>
</dbReference>
<dbReference type="PANTHER" id="PTHR38765:SF1">
    <property type="entry name" value="DUF484 DOMAIN-CONTAINING PROTEIN"/>
    <property type="match status" value="1"/>
</dbReference>
<name>A0ABN8DY16_9VIBR</name>
<organism evidence="2 3">
    <name type="scientific">Vibrio stylophorae</name>
    <dbReference type="NCBI Taxonomy" id="659351"/>
    <lineage>
        <taxon>Bacteria</taxon>
        <taxon>Pseudomonadati</taxon>
        <taxon>Pseudomonadota</taxon>
        <taxon>Gammaproteobacteria</taxon>
        <taxon>Vibrionales</taxon>
        <taxon>Vibrionaceae</taxon>
        <taxon>Vibrio</taxon>
    </lineage>
</organism>
<sequence>MSHDLECDAPALCDATVAQYLRDNPDFFMRHEPLARELRIPHQERGSVSLVELQLNRLRQRNEALEEEITLLMEMAKRNERLANLFYQTQHQLHQCRDLGAIDLILKTLAQQLNLSVTLRLYDQQRPQHQLDRERFAPVVKARFMQGPIYLGRIRKVEAEQLFEQFSEFGSVALIQLGDRGELGVLAFASADGAHFQPQMDTLFITQLGEQVSCQLTQMQQLGICRD</sequence>